<evidence type="ECO:0000256" key="1">
    <source>
        <dbReference type="SAM" id="MobiDB-lite"/>
    </source>
</evidence>
<accession>A0A6B1FY39</accession>
<organism evidence="2">
    <name type="scientific">Caldilineaceae bacterium SB0675_bin_29</name>
    <dbReference type="NCBI Taxonomy" id="2605266"/>
    <lineage>
        <taxon>Bacteria</taxon>
        <taxon>Bacillati</taxon>
        <taxon>Chloroflexota</taxon>
        <taxon>Caldilineae</taxon>
        <taxon>Caldilineales</taxon>
        <taxon>Caldilineaceae</taxon>
    </lineage>
</organism>
<evidence type="ECO:0000313" key="2">
    <source>
        <dbReference type="EMBL" id="MYH61529.1"/>
    </source>
</evidence>
<gene>
    <name evidence="2" type="ORF">F4148_07105</name>
</gene>
<protein>
    <submittedName>
        <fullName evidence="2">Uncharacterized protein</fullName>
    </submittedName>
</protein>
<sequence>MERPTEKRRISKTPNSGHIDLRKQGIDENLAAELRAGFATFAEDWDAPEMDICDEVFAHDQVKDENPDLSTC</sequence>
<dbReference type="EMBL" id="VYDA01000270">
    <property type="protein sequence ID" value="MYH61529.1"/>
    <property type="molecule type" value="Genomic_DNA"/>
</dbReference>
<comment type="caution">
    <text evidence="2">The sequence shown here is derived from an EMBL/GenBank/DDBJ whole genome shotgun (WGS) entry which is preliminary data.</text>
</comment>
<dbReference type="AlphaFoldDB" id="A0A6B1FY39"/>
<feature type="region of interest" description="Disordered" evidence="1">
    <location>
        <begin position="1"/>
        <end position="20"/>
    </location>
</feature>
<name>A0A6B1FY39_9CHLR</name>
<proteinExistence type="predicted"/>
<reference evidence="2" key="1">
    <citation type="submission" date="2019-09" db="EMBL/GenBank/DDBJ databases">
        <title>Characterisation of the sponge microbiome using genome-centric metagenomics.</title>
        <authorList>
            <person name="Engelberts J.P."/>
            <person name="Robbins S.J."/>
            <person name="De Goeij J.M."/>
            <person name="Aranda M."/>
            <person name="Bell S.C."/>
            <person name="Webster N.S."/>
        </authorList>
    </citation>
    <scope>NUCLEOTIDE SEQUENCE</scope>
    <source>
        <strain evidence="2">SB0675_bin_29</strain>
    </source>
</reference>